<feature type="compositionally biased region" description="Polar residues" evidence="1">
    <location>
        <begin position="30"/>
        <end position="51"/>
    </location>
</feature>
<evidence type="ECO:0000313" key="2">
    <source>
        <dbReference type="EMBL" id="CAJ0568047.1"/>
    </source>
</evidence>
<dbReference type="AlphaFoldDB" id="A0AA36CFV0"/>
<organism evidence="2 3">
    <name type="scientific">Mesorhabditis spiculigera</name>
    <dbReference type="NCBI Taxonomy" id="96644"/>
    <lineage>
        <taxon>Eukaryota</taxon>
        <taxon>Metazoa</taxon>
        <taxon>Ecdysozoa</taxon>
        <taxon>Nematoda</taxon>
        <taxon>Chromadorea</taxon>
        <taxon>Rhabditida</taxon>
        <taxon>Rhabditina</taxon>
        <taxon>Rhabditomorpha</taxon>
        <taxon>Rhabditoidea</taxon>
        <taxon>Rhabditidae</taxon>
        <taxon>Mesorhabditinae</taxon>
        <taxon>Mesorhabditis</taxon>
    </lineage>
</organism>
<comment type="caution">
    <text evidence="2">The sequence shown here is derived from an EMBL/GenBank/DDBJ whole genome shotgun (WGS) entry which is preliminary data.</text>
</comment>
<keyword evidence="3" id="KW-1185">Reference proteome</keyword>
<dbReference type="Proteomes" id="UP001177023">
    <property type="component" value="Unassembled WGS sequence"/>
</dbReference>
<name>A0AA36CFV0_9BILA</name>
<dbReference type="Gene3D" id="3.60.10.10">
    <property type="entry name" value="Endonuclease/exonuclease/phosphatase"/>
    <property type="match status" value="1"/>
</dbReference>
<feature type="non-terminal residue" evidence="2">
    <location>
        <position position="586"/>
    </location>
</feature>
<dbReference type="EMBL" id="CATQJA010001648">
    <property type="protein sequence ID" value="CAJ0568047.1"/>
    <property type="molecule type" value="Genomic_DNA"/>
</dbReference>
<feature type="compositionally biased region" description="Polar residues" evidence="1">
    <location>
        <begin position="68"/>
        <end position="95"/>
    </location>
</feature>
<accession>A0AA36CFV0</accession>
<feature type="compositionally biased region" description="Basic residues" evidence="1">
    <location>
        <begin position="105"/>
        <end position="114"/>
    </location>
</feature>
<gene>
    <name evidence="2" type="ORF">MSPICULIGERA_LOCUS6574</name>
</gene>
<protein>
    <recommendedName>
        <fullName evidence="4">Endonuclease/exonuclease/phosphatase domain-containing protein</fullName>
    </recommendedName>
</protein>
<evidence type="ECO:0000313" key="3">
    <source>
        <dbReference type="Proteomes" id="UP001177023"/>
    </source>
</evidence>
<proteinExistence type="predicted"/>
<feature type="compositionally biased region" description="Basic and acidic residues" evidence="1">
    <location>
        <begin position="10"/>
        <end position="20"/>
    </location>
</feature>
<dbReference type="InterPro" id="IPR036691">
    <property type="entry name" value="Endo/exonu/phosph_ase_sf"/>
</dbReference>
<feature type="region of interest" description="Disordered" evidence="1">
    <location>
        <begin position="1"/>
        <end position="20"/>
    </location>
</feature>
<sequence>MSEPQQETRPATDDDGFNRDLEAKLKIAGSNGQTKNRGNQESSALTRSAKPSNAEEVKKGSKKAAQIPASTININRSKASYSSAQTNRPNRSTISGKHPVASLTKWKRNGRRNFRSSVDVTDQAPKHEGPNSGGATDEDPPNPYKYAFWNVNVAFFNQRTKPIAEEIVKLMKLHSVDFCFVSEAHLLYADPAPPCEPDHKHLSFFKKSVTDVDGSLDVADVKRADIKYHYGEDPGVNPEGHDKPEKAKMLLVYRTAVIDAKDLEIAYDVFPMVHPNPAQVKRDDIDRGDRVLTVKIGSTTFLCMHRQTSSLTCTVMEENKEPKFVSWFKEKHGSIKNLILFGDLNLPGMDWYKFKPRQGVEHMLLTQDCATFVKEMGFDEEWVREVTRFAQEKVYENNYAYGEGKQTTIPSSYAKLDVILSRRGGIRPPEKACVKWIQQSEEPGDYLSDHSVILFNLMEEKNRALNIQASPKHAIFLNAPFELGQTVTLEITNHGEGFDFSLESPHLQWIYVGDCGHTDRMLSVSKNSTKYLKLTFKVAATTSVERKMDHLTPAGTHWLILTQKGTGEQYHWRVLFNNETEASLAL</sequence>
<evidence type="ECO:0008006" key="4">
    <source>
        <dbReference type="Google" id="ProtNLM"/>
    </source>
</evidence>
<dbReference type="SUPFAM" id="SSF56219">
    <property type="entry name" value="DNase I-like"/>
    <property type="match status" value="1"/>
</dbReference>
<evidence type="ECO:0000256" key="1">
    <source>
        <dbReference type="SAM" id="MobiDB-lite"/>
    </source>
</evidence>
<reference evidence="2" key="1">
    <citation type="submission" date="2023-06" db="EMBL/GenBank/DDBJ databases">
        <authorList>
            <person name="Delattre M."/>
        </authorList>
    </citation>
    <scope>NUCLEOTIDE SEQUENCE</scope>
    <source>
        <strain evidence="2">AF72</strain>
    </source>
</reference>
<feature type="region of interest" description="Disordered" evidence="1">
    <location>
        <begin position="26"/>
        <end position="141"/>
    </location>
</feature>